<evidence type="ECO:0000256" key="5">
    <source>
        <dbReference type="ARBA" id="ARBA00012723"/>
    </source>
</evidence>
<evidence type="ECO:0000256" key="9">
    <source>
        <dbReference type="ARBA" id="ARBA00022824"/>
    </source>
</evidence>
<evidence type="ECO:0000256" key="10">
    <source>
        <dbReference type="ARBA" id="ARBA00023157"/>
    </source>
</evidence>
<dbReference type="PROSITE" id="PS51352">
    <property type="entry name" value="THIOREDOXIN_2"/>
    <property type="match status" value="1"/>
</dbReference>
<reference evidence="17" key="1">
    <citation type="submission" date="2020-03" db="EMBL/GenBank/DDBJ databases">
        <title>Studies in the Genomics of Life Span.</title>
        <authorList>
            <person name="Glass D."/>
        </authorList>
    </citation>
    <scope>NUCLEOTIDE SEQUENCE</scope>
    <source>
        <strain evidence="17">SUZIE</strain>
        <tissue evidence="17">Muscle</tissue>
    </source>
</reference>
<dbReference type="FunFam" id="3.40.30.10:FF:000045">
    <property type="entry name" value="Disulfide-isomerase A3"/>
    <property type="match status" value="1"/>
</dbReference>
<dbReference type="GO" id="GO:0003756">
    <property type="term" value="F:protein disulfide isomerase activity"/>
    <property type="evidence" value="ECO:0007669"/>
    <property type="project" value="UniProtKB-EC"/>
</dbReference>
<evidence type="ECO:0000256" key="13">
    <source>
        <dbReference type="ARBA" id="ARBA00045713"/>
    </source>
</evidence>
<dbReference type="InterPro" id="IPR013766">
    <property type="entry name" value="Thioredoxin_domain"/>
</dbReference>
<dbReference type="Gene3D" id="3.40.30.10">
    <property type="entry name" value="Glutaredoxin"/>
    <property type="match status" value="2"/>
</dbReference>
<evidence type="ECO:0000256" key="1">
    <source>
        <dbReference type="ARBA" id="ARBA00001182"/>
    </source>
</evidence>
<dbReference type="GO" id="GO:0042470">
    <property type="term" value="C:melanosome"/>
    <property type="evidence" value="ECO:0007669"/>
    <property type="project" value="UniProtKB-SubCell"/>
</dbReference>
<dbReference type="PANTHER" id="PTHR18929:SF132">
    <property type="entry name" value="PROTEIN DISULFIDE-ISOMERASE A3"/>
    <property type="match status" value="1"/>
</dbReference>
<evidence type="ECO:0000256" key="15">
    <source>
        <dbReference type="SAM" id="MobiDB-lite"/>
    </source>
</evidence>
<proteinExistence type="inferred from homology"/>
<keyword evidence="18" id="KW-1185">Reference proteome</keyword>
<dbReference type="GO" id="GO:0006457">
    <property type="term" value="P:protein folding"/>
    <property type="evidence" value="ECO:0007669"/>
    <property type="project" value="TreeGrafter"/>
</dbReference>
<dbReference type="PRINTS" id="PR00421">
    <property type="entry name" value="THIOREDOXIN"/>
</dbReference>
<dbReference type="CDD" id="cd02995">
    <property type="entry name" value="PDI_a_PDI_a'_C"/>
    <property type="match status" value="1"/>
</dbReference>
<dbReference type="InterPro" id="IPR036249">
    <property type="entry name" value="Thioredoxin-like_sf"/>
</dbReference>
<dbReference type="InterPro" id="IPR005788">
    <property type="entry name" value="PDI_thioredoxin-like_dom"/>
</dbReference>
<keyword evidence="12" id="KW-0676">Redox-active center</keyword>
<evidence type="ECO:0000256" key="4">
    <source>
        <dbReference type="ARBA" id="ARBA00006347"/>
    </source>
</evidence>
<evidence type="ECO:0000256" key="12">
    <source>
        <dbReference type="ARBA" id="ARBA00023284"/>
    </source>
</evidence>
<dbReference type="PANTHER" id="PTHR18929">
    <property type="entry name" value="PROTEIN DISULFIDE ISOMERASE"/>
    <property type="match status" value="1"/>
</dbReference>
<evidence type="ECO:0000256" key="11">
    <source>
        <dbReference type="ARBA" id="ARBA00023235"/>
    </source>
</evidence>
<comment type="function">
    <text evidence="13">Protein disulfide isomerase that catalyzes the formation, isomerization, and reduction or oxidation of disulfide bonds in client proteins and functions as a protein folding chaperone. Core component of the major histocompatibility complex class I (MHC I) peptide loading complex where it functions as an essential folding chaperone for TAPBP. Through TAPBP, assists the dynamic assembly of the MHC I complex with high affinity antigens in the endoplasmic reticulum. Therefore, plays a crucial role in the presentation of antigens to cytotoxic T cells in adaptive immunity.</text>
</comment>
<feature type="region of interest" description="Disordered" evidence="15">
    <location>
        <begin position="271"/>
        <end position="291"/>
    </location>
</feature>
<comment type="caution">
    <text evidence="17">The sequence shown here is derived from an EMBL/GenBank/DDBJ whole genome shotgun (WGS) entry which is preliminary data.</text>
</comment>
<keyword evidence="11" id="KW-0413">Isomerase</keyword>
<evidence type="ECO:0000313" key="18">
    <source>
        <dbReference type="Proteomes" id="UP001166674"/>
    </source>
</evidence>
<dbReference type="NCBIfam" id="TIGR01126">
    <property type="entry name" value="pdi_dom"/>
    <property type="match status" value="1"/>
</dbReference>
<keyword evidence="9" id="KW-0256">Endoplasmic reticulum</keyword>
<dbReference type="Proteomes" id="UP001166674">
    <property type="component" value="Unassembled WGS sequence"/>
</dbReference>
<evidence type="ECO:0000256" key="6">
    <source>
        <dbReference type="ARBA" id="ARBA00022313"/>
    </source>
</evidence>
<dbReference type="GO" id="GO:0009986">
    <property type="term" value="C:cell surface"/>
    <property type="evidence" value="ECO:0007669"/>
    <property type="project" value="TreeGrafter"/>
</dbReference>
<accession>A0AA41N6H8</accession>
<dbReference type="GO" id="GO:0005788">
    <property type="term" value="C:endoplasmic reticulum lumen"/>
    <property type="evidence" value="ECO:0007669"/>
    <property type="project" value="UniProtKB-SubCell"/>
</dbReference>
<dbReference type="AlphaFoldDB" id="A0AA41N6H8"/>
<dbReference type="SUPFAM" id="SSF52833">
    <property type="entry name" value="Thioredoxin-like"/>
    <property type="match status" value="2"/>
</dbReference>
<comment type="catalytic activity">
    <reaction evidence="1">
        <text>Catalyzes the rearrangement of -S-S- bonds in proteins.</text>
        <dbReference type="EC" id="5.3.4.1"/>
    </reaction>
</comment>
<evidence type="ECO:0000256" key="14">
    <source>
        <dbReference type="RuleBase" id="RU004208"/>
    </source>
</evidence>
<dbReference type="EMBL" id="JAATJV010394547">
    <property type="protein sequence ID" value="MBZ3884720.1"/>
    <property type="molecule type" value="Genomic_DNA"/>
</dbReference>
<gene>
    <name evidence="17" type="ORF">SUZIE_179355</name>
</gene>
<keyword evidence="8" id="KW-0677">Repeat</keyword>
<organism evidence="17 18">
    <name type="scientific">Sciurus carolinensis</name>
    <name type="common">Eastern gray squirrel</name>
    <dbReference type="NCBI Taxonomy" id="30640"/>
    <lineage>
        <taxon>Eukaryota</taxon>
        <taxon>Metazoa</taxon>
        <taxon>Chordata</taxon>
        <taxon>Craniata</taxon>
        <taxon>Vertebrata</taxon>
        <taxon>Euteleostomi</taxon>
        <taxon>Mammalia</taxon>
        <taxon>Eutheria</taxon>
        <taxon>Euarchontoglires</taxon>
        <taxon>Glires</taxon>
        <taxon>Rodentia</taxon>
        <taxon>Sciuromorpha</taxon>
        <taxon>Sciuridae</taxon>
        <taxon>Sciurinae</taxon>
        <taxon>Sciurini</taxon>
        <taxon>Sciurus</taxon>
    </lineage>
</organism>
<comment type="subcellular location">
    <subcellularLocation>
        <location evidence="3">Endoplasmic reticulum lumen</location>
    </subcellularLocation>
    <subcellularLocation>
        <location evidence="2">Melanosome</location>
    </subcellularLocation>
</comment>
<evidence type="ECO:0000256" key="2">
    <source>
        <dbReference type="ARBA" id="ARBA00004223"/>
    </source>
</evidence>
<keyword evidence="7" id="KW-0732">Signal</keyword>
<dbReference type="Pfam" id="PF00085">
    <property type="entry name" value="Thioredoxin"/>
    <property type="match status" value="1"/>
</dbReference>
<dbReference type="FunFam" id="3.40.30.10:FF:000077">
    <property type="entry name" value="Protein disulfide-isomerase"/>
    <property type="match status" value="1"/>
</dbReference>
<dbReference type="PROSITE" id="PS00194">
    <property type="entry name" value="THIOREDOXIN_1"/>
    <property type="match status" value="1"/>
</dbReference>
<evidence type="ECO:0000313" key="17">
    <source>
        <dbReference type="EMBL" id="MBZ3884720.1"/>
    </source>
</evidence>
<comment type="similarity">
    <text evidence="4 14">Belongs to the protein disulfide isomerase family.</text>
</comment>
<name>A0AA41N6H8_SCICA</name>
<protein>
    <recommendedName>
        <fullName evidence="6">Protein disulfide-isomerase A3</fullName>
        <ecNumber evidence="5">5.3.4.1</ecNumber>
    </recommendedName>
</protein>
<keyword evidence="10" id="KW-1015">Disulfide bond</keyword>
<dbReference type="InterPro" id="IPR017937">
    <property type="entry name" value="Thioredoxin_CS"/>
</dbReference>
<feature type="domain" description="Thioredoxin" evidence="16">
    <location>
        <begin position="130"/>
        <end position="272"/>
    </location>
</feature>
<evidence type="ECO:0000259" key="16">
    <source>
        <dbReference type="PROSITE" id="PS51352"/>
    </source>
</evidence>
<evidence type="ECO:0000256" key="3">
    <source>
        <dbReference type="ARBA" id="ARBA00004319"/>
    </source>
</evidence>
<dbReference type="GO" id="GO:0034976">
    <property type="term" value="P:response to endoplasmic reticulum stress"/>
    <property type="evidence" value="ECO:0007669"/>
    <property type="project" value="TreeGrafter"/>
</dbReference>
<sequence length="291" mass="33103">MDPATMLLDGIVSHLKKQTGPASVPLRTEEEFKKFISDKNASVGGFFKDLFSEAHSEFLKAANNLRDNYRFAHTNVESLVKEYDDNGEGITLFRPSHLTDFGLESTTGEVPVVALRTAKGEKFVRQEEFSRDGKALERFLQDYFDGNLKRYLKSEPIPESNDGPVKVVVAENFDEIVNNENKDVLIEFYASWCGHCKNLEPKYKELGEKLSKDPNIVIAKMDATANDVPSPYEVRHFPTIYFSPAKKKLSPKKYEGGRELNDFISYLQREATNPPIIQEEKPKKKKAQEDL</sequence>
<evidence type="ECO:0000256" key="7">
    <source>
        <dbReference type="ARBA" id="ARBA00022729"/>
    </source>
</evidence>
<evidence type="ECO:0000256" key="8">
    <source>
        <dbReference type="ARBA" id="ARBA00022737"/>
    </source>
</evidence>
<dbReference type="EC" id="5.3.4.1" evidence="5"/>
<feature type="compositionally biased region" description="Basic and acidic residues" evidence="15">
    <location>
        <begin position="278"/>
        <end position="291"/>
    </location>
</feature>